<keyword evidence="2" id="KW-0732">Signal</keyword>
<keyword evidence="1" id="KW-0812">Transmembrane</keyword>
<evidence type="ECO:0000256" key="2">
    <source>
        <dbReference type="SAM" id="SignalP"/>
    </source>
</evidence>
<dbReference type="RefSeq" id="XP_028155550.1">
    <property type="nucleotide sequence ID" value="XM_028299749.1"/>
</dbReference>
<keyword evidence="1" id="KW-1133">Transmembrane helix</keyword>
<dbReference type="KEGG" id="dvv:114349393"/>
<sequence length="152" mass="16590">MANLLGTIILFGFFALGFATQELISCYDCKPSADKPDECVYPEKNLAPVSNCQPPSNGTAVCVSSYVQNINAARTGVYRGCFNITAEIGNACDLFVEELSSNTSTIKFCRSCTIDRCNTDYLNEKGAANYNYNLESLIIINILAILVASIWK</sequence>
<gene>
    <name evidence="3" type="primary">LOC114349393</name>
</gene>
<organism evidence="3">
    <name type="scientific">Diabrotica virgifera virgifera</name>
    <name type="common">western corn rootworm</name>
    <dbReference type="NCBI Taxonomy" id="50390"/>
    <lineage>
        <taxon>Eukaryota</taxon>
        <taxon>Metazoa</taxon>
        <taxon>Ecdysozoa</taxon>
        <taxon>Arthropoda</taxon>
        <taxon>Hexapoda</taxon>
        <taxon>Insecta</taxon>
        <taxon>Pterygota</taxon>
        <taxon>Neoptera</taxon>
        <taxon>Endopterygota</taxon>
        <taxon>Coleoptera</taxon>
        <taxon>Polyphaga</taxon>
        <taxon>Cucujiformia</taxon>
        <taxon>Chrysomeloidea</taxon>
        <taxon>Chrysomelidae</taxon>
        <taxon>Galerucinae</taxon>
        <taxon>Diabroticina</taxon>
        <taxon>Diabroticites</taxon>
        <taxon>Diabrotica</taxon>
    </lineage>
</organism>
<evidence type="ECO:0000256" key="1">
    <source>
        <dbReference type="SAM" id="Phobius"/>
    </source>
</evidence>
<protein>
    <submittedName>
        <fullName evidence="3">Uncharacterized protein LOC114349393</fullName>
    </submittedName>
</protein>
<keyword evidence="1" id="KW-0472">Membrane</keyword>
<feature type="transmembrane region" description="Helical" evidence="1">
    <location>
        <begin position="132"/>
        <end position="151"/>
    </location>
</feature>
<dbReference type="OrthoDB" id="6733166at2759"/>
<dbReference type="AlphaFoldDB" id="A0A6P7HIV7"/>
<accession>A0A6P7HIV7</accession>
<dbReference type="InParanoid" id="A0A6P7HIV7"/>
<reference evidence="3" key="1">
    <citation type="submission" date="2025-08" db="UniProtKB">
        <authorList>
            <consortium name="RefSeq"/>
        </authorList>
    </citation>
    <scope>IDENTIFICATION</scope>
    <source>
        <tissue evidence="3">Whole insect</tissue>
    </source>
</reference>
<name>A0A6P7HIV7_DIAVI</name>
<feature type="signal peptide" evidence="2">
    <location>
        <begin position="1"/>
        <end position="19"/>
    </location>
</feature>
<proteinExistence type="predicted"/>
<evidence type="ECO:0000313" key="3">
    <source>
        <dbReference type="RefSeq" id="XP_028155550.1"/>
    </source>
</evidence>
<feature type="chain" id="PRO_5027619643" evidence="2">
    <location>
        <begin position="20"/>
        <end position="152"/>
    </location>
</feature>